<dbReference type="GO" id="GO:0003727">
    <property type="term" value="F:single-stranded RNA binding"/>
    <property type="evidence" value="ECO:0007669"/>
    <property type="project" value="TreeGrafter"/>
</dbReference>
<dbReference type="Pfam" id="PF07528">
    <property type="entry name" value="DZF_N"/>
    <property type="match status" value="1"/>
</dbReference>
<organism evidence="3 4">
    <name type="scientific">Tupaia chinensis</name>
    <name type="common">Chinese tree shrew</name>
    <name type="synonym">Tupaia belangeri chinensis</name>
    <dbReference type="NCBI Taxonomy" id="246437"/>
    <lineage>
        <taxon>Eukaryota</taxon>
        <taxon>Metazoa</taxon>
        <taxon>Chordata</taxon>
        <taxon>Craniata</taxon>
        <taxon>Vertebrata</taxon>
        <taxon>Euteleostomi</taxon>
        <taxon>Mammalia</taxon>
        <taxon>Eutheria</taxon>
        <taxon>Euarchontoglires</taxon>
        <taxon>Scandentia</taxon>
        <taxon>Tupaiidae</taxon>
        <taxon>Tupaia</taxon>
    </lineage>
</organism>
<dbReference type="InParanoid" id="L9KSA0"/>
<evidence type="ECO:0000256" key="1">
    <source>
        <dbReference type="SAM" id="SignalP"/>
    </source>
</evidence>
<name>L9KSA0_TUPCH</name>
<dbReference type="InterPro" id="IPR006561">
    <property type="entry name" value="DZF_dom"/>
</dbReference>
<keyword evidence="4" id="KW-1185">Reference proteome</keyword>
<dbReference type="Proteomes" id="UP000011518">
    <property type="component" value="Unassembled WGS sequence"/>
</dbReference>
<feature type="chain" id="PRO_5003999749" evidence="1">
    <location>
        <begin position="18"/>
        <end position="132"/>
    </location>
</feature>
<dbReference type="GO" id="GO:0003725">
    <property type="term" value="F:double-stranded RNA binding"/>
    <property type="evidence" value="ECO:0007669"/>
    <property type="project" value="TreeGrafter"/>
</dbReference>
<proteinExistence type="predicted"/>
<reference evidence="4" key="2">
    <citation type="journal article" date="2013" name="Nat. Commun.">
        <title>Genome of the Chinese tree shrew.</title>
        <authorList>
            <person name="Fan Y."/>
            <person name="Huang Z.Y."/>
            <person name="Cao C.C."/>
            <person name="Chen C.S."/>
            <person name="Chen Y.X."/>
            <person name="Fan D.D."/>
            <person name="He J."/>
            <person name="Hou H.L."/>
            <person name="Hu L."/>
            <person name="Hu X.T."/>
            <person name="Jiang X.T."/>
            <person name="Lai R."/>
            <person name="Lang Y.S."/>
            <person name="Liang B."/>
            <person name="Liao S.G."/>
            <person name="Mu D."/>
            <person name="Ma Y.Y."/>
            <person name="Niu Y.Y."/>
            <person name="Sun X.Q."/>
            <person name="Xia J.Q."/>
            <person name="Xiao J."/>
            <person name="Xiong Z.Q."/>
            <person name="Xu L."/>
            <person name="Yang L."/>
            <person name="Zhang Y."/>
            <person name="Zhao W."/>
            <person name="Zhao X.D."/>
            <person name="Zheng Y.T."/>
            <person name="Zhou J.M."/>
            <person name="Zhu Y.B."/>
            <person name="Zhang G.J."/>
            <person name="Wang J."/>
            <person name="Yao Y.G."/>
        </authorList>
    </citation>
    <scope>NUCLEOTIDE SEQUENCE [LARGE SCALE GENOMIC DNA]</scope>
</reference>
<dbReference type="FunFam" id="3.30.460.10:FF:000011">
    <property type="entry name" value="interleukin enhancer-binding factor 3 isoform X1"/>
    <property type="match status" value="1"/>
</dbReference>
<protein>
    <submittedName>
        <fullName evidence="3">Interleukin enhancer-binding factor 3</fullName>
    </submittedName>
</protein>
<dbReference type="SMART" id="SM00572">
    <property type="entry name" value="DZF"/>
    <property type="match status" value="1"/>
</dbReference>
<dbReference type="GO" id="GO:0071011">
    <property type="term" value="C:precatalytic spliceosome"/>
    <property type="evidence" value="ECO:0007669"/>
    <property type="project" value="TreeGrafter"/>
</dbReference>
<reference evidence="4" key="1">
    <citation type="submission" date="2012-07" db="EMBL/GenBank/DDBJ databases">
        <title>Genome of the Chinese tree shrew, a rising model animal genetically related to primates.</title>
        <authorList>
            <person name="Zhang G."/>
            <person name="Fan Y."/>
            <person name="Yao Y."/>
            <person name="Huang Z."/>
        </authorList>
    </citation>
    <scope>NUCLEOTIDE SEQUENCE [LARGE SCALE GENOMIC DNA]</scope>
</reference>
<feature type="domain" description="DZF" evidence="2">
    <location>
        <begin position="1"/>
        <end position="132"/>
    </location>
</feature>
<dbReference type="PANTHER" id="PTHR45762:SF4">
    <property type="entry name" value="INTERLEUKIN ENHANCER-BINDING FACTOR 3"/>
    <property type="match status" value="1"/>
</dbReference>
<dbReference type="PROSITE" id="PS51703">
    <property type="entry name" value="DZF"/>
    <property type="match status" value="1"/>
</dbReference>
<dbReference type="EMBL" id="KB320673">
    <property type="protein sequence ID" value="ELW65820.1"/>
    <property type="molecule type" value="Genomic_DNA"/>
</dbReference>
<evidence type="ECO:0000313" key="4">
    <source>
        <dbReference type="Proteomes" id="UP000011518"/>
    </source>
</evidence>
<feature type="signal peptide" evidence="1">
    <location>
        <begin position="1"/>
        <end position="17"/>
    </location>
</feature>
<dbReference type="InterPro" id="IPR043519">
    <property type="entry name" value="NT_sf"/>
</dbReference>
<keyword evidence="1" id="KW-0732">Signal</keyword>
<gene>
    <name evidence="3" type="ORF">TREES_T100018539</name>
</gene>
<accession>L9KSA0</accession>
<evidence type="ECO:0000313" key="3">
    <source>
        <dbReference type="EMBL" id="ELW65820.1"/>
    </source>
</evidence>
<dbReference type="AlphaFoldDB" id="L9KSA0"/>
<dbReference type="InterPro" id="IPR049401">
    <property type="entry name" value="DZF_dom_N"/>
</dbReference>
<evidence type="ECO:0000259" key="2">
    <source>
        <dbReference type="PROSITE" id="PS51703"/>
    </source>
</evidence>
<dbReference type="PANTHER" id="PTHR45762">
    <property type="entry name" value="ZINC FINGER RNA-BINDING PROTEIN"/>
    <property type="match status" value="1"/>
</dbReference>
<dbReference type="Gene3D" id="3.30.460.10">
    <property type="entry name" value="Beta Polymerase, domain 2"/>
    <property type="match status" value="1"/>
</dbReference>
<dbReference type="STRING" id="246437.L9KSA0"/>
<sequence>MTLSGVIWVRLVAKVLLLKGDLELMLLCKEKLMIHLLDKVANNLAIRLTAITENKYEILQSVDAAIVIKNTKEPPLSLTIHLTFPVVREEMNKVLTRETLSVNNPPDVLRLKCLAALASPGTPAGSRPEPTG</sequence>